<dbReference type="PRINTS" id="PR00040">
    <property type="entry name" value="HTHMERR"/>
</dbReference>
<keyword evidence="1" id="KW-0678">Repressor</keyword>
<proteinExistence type="predicted"/>
<evidence type="ECO:0000256" key="3">
    <source>
        <dbReference type="ARBA" id="ARBA00023125"/>
    </source>
</evidence>
<dbReference type="InterPro" id="IPR047057">
    <property type="entry name" value="MerR_fam"/>
</dbReference>
<evidence type="ECO:0000313" key="6">
    <source>
        <dbReference type="EMBL" id="OGL38293.1"/>
    </source>
</evidence>
<dbReference type="PANTHER" id="PTHR30204">
    <property type="entry name" value="REDOX-CYCLING DRUG-SENSING TRANSCRIPTIONAL ACTIVATOR SOXR"/>
    <property type="match status" value="1"/>
</dbReference>
<dbReference type="GO" id="GO:0003677">
    <property type="term" value="F:DNA binding"/>
    <property type="evidence" value="ECO:0007669"/>
    <property type="project" value="UniProtKB-KW"/>
</dbReference>
<dbReference type="AlphaFoldDB" id="A0A1F7R9S3"/>
<name>A0A1F7R9S3_9BACT</name>
<dbReference type="GO" id="GO:0003700">
    <property type="term" value="F:DNA-binding transcription factor activity"/>
    <property type="evidence" value="ECO:0007669"/>
    <property type="project" value="InterPro"/>
</dbReference>
<evidence type="ECO:0000256" key="2">
    <source>
        <dbReference type="ARBA" id="ARBA00023015"/>
    </source>
</evidence>
<dbReference type="EMBL" id="MGDB01000151">
    <property type="protein sequence ID" value="OGL38293.1"/>
    <property type="molecule type" value="Genomic_DNA"/>
</dbReference>
<keyword evidence="2" id="KW-0805">Transcription regulation</keyword>
<keyword evidence="3" id="KW-0238">DNA-binding</keyword>
<organism evidence="6 7">
    <name type="scientific">Candidatus Schekmanbacteria bacterium GWA2_38_11</name>
    <dbReference type="NCBI Taxonomy" id="1817876"/>
    <lineage>
        <taxon>Bacteria</taxon>
        <taxon>Candidatus Schekmaniibacteriota</taxon>
    </lineage>
</organism>
<feature type="domain" description="HTH merR-type" evidence="5">
    <location>
        <begin position="1"/>
        <end position="69"/>
    </location>
</feature>
<reference evidence="6 7" key="1">
    <citation type="journal article" date="2016" name="Nat. Commun.">
        <title>Thousands of microbial genomes shed light on interconnected biogeochemical processes in an aquifer system.</title>
        <authorList>
            <person name="Anantharaman K."/>
            <person name="Brown C.T."/>
            <person name="Hug L.A."/>
            <person name="Sharon I."/>
            <person name="Castelle C.J."/>
            <person name="Probst A.J."/>
            <person name="Thomas B.C."/>
            <person name="Singh A."/>
            <person name="Wilkins M.J."/>
            <person name="Karaoz U."/>
            <person name="Brodie E.L."/>
            <person name="Williams K.H."/>
            <person name="Hubbard S.S."/>
            <person name="Banfield J.F."/>
        </authorList>
    </citation>
    <scope>NUCLEOTIDE SEQUENCE [LARGE SCALE GENOMIC DNA]</scope>
</reference>
<evidence type="ECO:0000256" key="4">
    <source>
        <dbReference type="ARBA" id="ARBA00023163"/>
    </source>
</evidence>
<sequence>MQIGDIAKKACTSIRTIRYYEELGLISLAERTVGGFRKYNNDDLNKILIIQRLQSLGLSLSEIKNLFTIRKMSSSGGESAKKLYEFLQERSLELDKKIERLKQMKSDIDVSKELIKKCFKCKKEISNCRKNCNLTGKYEEAPKLFKAVL</sequence>
<evidence type="ECO:0000313" key="7">
    <source>
        <dbReference type="Proteomes" id="UP000178526"/>
    </source>
</evidence>
<dbReference type="Pfam" id="PF13411">
    <property type="entry name" value="MerR_1"/>
    <property type="match status" value="1"/>
</dbReference>
<protein>
    <recommendedName>
        <fullName evidence="5">HTH merR-type domain-containing protein</fullName>
    </recommendedName>
</protein>
<comment type="caution">
    <text evidence="6">The sequence shown here is derived from an EMBL/GenBank/DDBJ whole genome shotgun (WGS) entry which is preliminary data.</text>
</comment>
<gene>
    <name evidence="6" type="ORF">A2042_02600</name>
</gene>
<dbReference type="PROSITE" id="PS50937">
    <property type="entry name" value="HTH_MERR_2"/>
    <property type="match status" value="1"/>
</dbReference>
<dbReference type="SUPFAM" id="SSF46955">
    <property type="entry name" value="Putative DNA-binding domain"/>
    <property type="match status" value="1"/>
</dbReference>
<evidence type="ECO:0000256" key="1">
    <source>
        <dbReference type="ARBA" id="ARBA00022491"/>
    </source>
</evidence>
<evidence type="ECO:0000259" key="5">
    <source>
        <dbReference type="PROSITE" id="PS50937"/>
    </source>
</evidence>
<dbReference type="InterPro" id="IPR009061">
    <property type="entry name" value="DNA-bd_dom_put_sf"/>
</dbReference>
<dbReference type="PANTHER" id="PTHR30204:SF69">
    <property type="entry name" value="MERR-FAMILY TRANSCRIPTIONAL REGULATOR"/>
    <property type="match status" value="1"/>
</dbReference>
<dbReference type="InterPro" id="IPR000551">
    <property type="entry name" value="MerR-type_HTH_dom"/>
</dbReference>
<keyword evidence="4" id="KW-0804">Transcription</keyword>
<dbReference type="Proteomes" id="UP000178526">
    <property type="component" value="Unassembled WGS sequence"/>
</dbReference>
<dbReference type="Gene3D" id="1.10.1660.10">
    <property type="match status" value="1"/>
</dbReference>
<dbReference type="SMART" id="SM00422">
    <property type="entry name" value="HTH_MERR"/>
    <property type="match status" value="1"/>
</dbReference>
<accession>A0A1F7R9S3</accession>